<dbReference type="Gene3D" id="3.40.309.10">
    <property type="entry name" value="Aldehyde Dehydrogenase, Chain A, domain 2"/>
    <property type="match status" value="1"/>
</dbReference>
<evidence type="ECO:0000313" key="8">
    <source>
        <dbReference type="Proteomes" id="UP001168821"/>
    </source>
</evidence>
<dbReference type="GO" id="GO:0006081">
    <property type="term" value="P:aldehyde metabolic process"/>
    <property type="evidence" value="ECO:0007669"/>
    <property type="project" value="InterPro"/>
</dbReference>
<dbReference type="PIRSF" id="PIRSF036492">
    <property type="entry name" value="ALDH"/>
    <property type="match status" value="1"/>
</dbReference>
<dbReference type="Proteomes" id="UP001168821">
    <property type="component" value="Unassembled WGS sequence"/>
</dbReference>
<dbReference type="AlphaFoldDB" id="A0AA38HV84"/>
<dbReference type="FunFam" id="3.40.309.10:FF:000003">
    <property type="entry name" value="Aldehyde dehydrogenase"/>
    <property type="match status" value="1"/>
</dbReference>
<name>A0AA38HV84_9CUCU</name>
<protein>
    <recommendedName>
        <fullName evidence="4">Aldehyde dehydrogenase</fullName>
    </recommendedName>
</protein>
<dbReference type="PANTHER" id="PTHR43570">
    <property type="entry name" value="ALDEHYDE DEHYDROGENASE"/>
    <property type="match status" value="1"/>
</dbReference>
<dbReference type="InterPro" id="IPR016162">
    <property type="entry name" value="Ald_DH_N"/>
</dbReference>
<accession>A0AA38HV84</accession>
<keyword evidence="3" id="KW-0520">NAD</keyword>
<sequence length="502" mass="56826">MSQPRNPTEVVAKARECFKKGLTKSLKQRRTNLKNYLNFINENQEAIIQTNYDDLRQHREEVRLQIGLVVAHVEVTLDNLTKWVKPESKPKRWVDALDGLYVYKDPLGVVLVVGTWNVTLLTLAPVVGAIAGGNCVVIKPSHNSPSFGQLLETVLPRYLDPDCFPVFVADIDATTKLLQERFDYLYYTGATTVGRLIHQAANKHLTPVTLQLGGKNPVYIDESADLFLTSRRLMWGKTWNSGQICLSPDYVLCTKSTQDKLIKYCKVALDHFHNQDPHCCPIVNDFHFKRLQNLLSGLEIAIGGRVDPLDNHIEPTIATNVSPEHPIMKEEVFGPILPIVPIDGYKEAVDFVNKREKPLALYIYTMKKSIGDYFLENTSSGSVVVNDNLTQLITESLPFGGVGYIGMGRYKGKDGFDTFVHKKAVLVKTTCPIVEKLHELRYRPFVPYKLGVVEFFYKYRKGISWGWLVYVGIFLLGCAVGLLLFYFAHGIWEELPPKYLNT</sequence>
<dbReference type="GO" id="GO:0005737">
    <property type="term" value="C:cytoplasm"/>
    <property type="evidence" value="ECO:0007669"/>
    <property type="project" value="TreeGrafter"/>
</dbReference>
<evidence type="ECO:0000256" key="5">
    <source>
        <dbReference type="SAM" id="Phobius"/>
    </source>
</evidence>
<gene>
    <name evidence="7" type="ORF">Zmor_022434</name>
</gene>
<comment type="similarity">
    <text evidence="1 4">Belongs to the aldehyde dehydrogenase family.</text>
</comment>
<dbReference type="PANTHER" id="PTHR43570:SF16">
    <property type="entry name" value="ALDEHYDE DEHYDROGENASE TYPE III, ISOFORM Q"/>
    <property type="match status" value="1"/>
</dbReference>
<dbReference type="EMBL" id="JALNTZ010000007">
    <property type="protein sequence ID" value="KAJ3644725.1"/>
    <property type="molecule type" value="Genomic_DNA"/>
</dbReference>
<evidence type="ECO:0000256" key="2">
    <source>
        <dbReference type="ARBA" id="ARBA00023002"/>
    </source>
</evidence>
<evidence type="ECO:0000256" key="3">
    <source>
        <dbReference type="ARBA" id="ARBA00023027"/>
    </source>
</evidence>
<organism evidence="7 8">
    <name type="scientific">Zophobas morio</name>
    <dbReference type="NCBI Taxonomy" id="2755281"/>
    <lineage>
        <taxon>Eukaryota</taxon>
        <taxon>Metazoa</taxon>
        <taxon>Ecdysozoa</taxon>
        <taxon>Arthropoda</taxon>
        <taxon>Hexapoda</taxon>
        <taxon>Insecta</taxon>
        <taxon>Pterygota</taxon>
        <taxon>Neoptera</taxon>
        <taxon>Endopterygota</taxon>
        <taxon>Coleoptera</taxon>
        <taxon>Polyphaga</taxon>
        <taxon>Cucujiformia</taxon>
        <taxon>Tenebrionidae</taxon>
        <taxon>Zophobas</taxon>
    </lineage>
</organism>
<reference evidence="7" key="1">
    <citation type="journal article" date="2023" name="G3 (Bethesda)">
        <title>Whole genome assemblies of Zophobas morio and Tenebrio molitor.</title>
        <authorList>
            <person name="Kaur S."/>
            <person name="Stinson S.A."/>
            <person name="diCenzo G.C."/>
        </authorList>
    </citation>
    <scope>NUCLEOTIDE SEQUENCE</scope>
    <source>
        <strain evidence="7">QUZm001</strain>
    </source>
</reference>
<keyword evidence="8" id="KW-1185">Reference proteome</keyword>
<evidence type="ECO:0000259" key="6">
    <source>
        <dbReference type="Pfam" id="PF00171"/>
    </source>
</evidence>
<evidence type="ECO:0000313" key="7">
    <source>
        <dbReference type="EMBL" id="KAJ3644725.1"/>
    </source>
</evidence>
<keyword evidence="5" id="KW-1133">Transmembrane helix</keyword>
<comment type="caution">
    <text evidence="7">The sequence shown here is derived from an EMBL/GenBank/DDBJ whole genome shotgun (WGS) entry which is preliminary data.</text>
</comment>
<feature type="domain" description="Aldehyde dehydrogenase" evidence="6">
    <location>
        <begin position="9"/>
        <end position="425"/>
    </location>
</feature>
<keyword evidence="2 4" id="KW-0560">Oxidoreductase</keyword>
<dbReference type="InterPro" id="IPR016163">
    <property type="entry name" value="Ald_DH_C"/>
</dbReference>
<dbReference type="GO" id="GO:0004029">
    <property type="term" value="F:aldehyde dehydrogenase (NAD+) activity"/>
    <property type="evidence" value="ECO:0007669"/>
    <property type="project" value="TreeGrafter"/>
</dbReference>
<dbReference type="Pfam" id="PF00171">
    <property type="entry name" value="Aldedh"/>
    <property type="match status" value="1"/>
</dbReference>
<dbReference type="InterPro" id="IPR012394">
    <property type="entry name" value="Aldehyde_DH_NAD(P)"/>
</dbReference>
<proteinExistence type="inferred from homology"/>
<dbReference type="FunFam" id="3.40.605.10:FF:000004">
    <property type="entry name" value="Aldehyde dehydrogenase"/>
    <property type="match status" value="1"/>
</dbReference>
<keyword evidence="5" id="KW-0812">Transmembrane</keyword>
<dbReference type="InterPro" id="IPR016161">
    <property type="entry name" value="Ald_DH/histidinol_DH"/>
</dbReference>
<keyword evidence="5" id="KW-0472">Membrane</keyword>
<evidence type="ECO:0000256" key="1">
    <source>
        <dbReference type="ARBA" id="ARBA00009986"/>
    </source>
</evidence>
<dbReference type="SUPFAM" id="SSF53720">
    <property type="entry name" value="ALDH-like"/>
    <property type="match status" value="1"/>
</dbReference>
<feature type="transmembrane region" description="Helical" evidence="5">
    <location>
        <begin position="467"/>
        <end position="492"/>
    </location>
</feature>
<dbReference type="Gene3D" id="3.40.605.10">
    <property type="entry name" value="Aldehyde Dehydrogenase, Chain A, domain 1"/>
    <property type="match status" value="1"/>
</dbReference>
<evidence type="ECO:0000256" key="4">
    <source>
        <dbReference type="PIRNR" id="PIRNR036492"/>
    </source>
</evidence>
<dbReference type="InterPro" id="IPR015590">
    <property type="entry name" value="Aldehyde_DH_dom"/>
</dbReference>